<keyword evidence="2" id="KW-1185">Reference proteome</keyword>
<organism evidence="1 2">
    <name type="scientific">Pseudonocardia hydrocarbonoxydans</name>
    <dbReference type="NCBI Taxonomy" id="76726"/>
    <lineage>
        <taxon>Bacteria</taxon>
        <taxon>Bacillati</taxon>
        <taxon>Actinomycetota</taxon>
        <taxon>Actinomycetes</taxon>
        <taxon>Pseudonocardiales</taxon>
        <taxon>Pseudonocardiaceae</taxon>
        <taxon>Pseudonocardia</taxon>
    </lineage>
</organism>
<sequence>MSERGECQRYGCGRRFSDPGLHKHCSRMCSAVDGAFDNLRGLYKRRPEDIDQFDEQWDALCAVTAALTGFYALVDAHRAERGETP</sequence>
<dbReference type="Proteomes" id="UP000320338">
    <property type="component" value="Unassembled WGS sequence"/>
</dbReference>
<gene>
    <name evidence="1" type="ORF">PHY01_41500</name>
</gene>
<proteinExistence type="predicted"/>
<comment type="caution">
    <text evidence="1">The sequence shown here is derived from an EMBL/GenBank/DDBJ whole genome shotgun (WGS) entry which is preliminary data.</text>
</comment>
<protein>
    <submittedName>
        <fullName evidence="1">Uncharacterized protein</fullName>
    </submittedName>
</protein>
<accession>A0A4Y3WSM0</accession>
<name>A0A4Y3WSM0_9PSEU</name>
<dbReference type="EMBL" id="BJNG01000037">
    <property type="protein sequence ID" value="GEC21867.1"/>
    <property type="molecule type" value="Genomic_DNA"/>
</dbReference>
<dbReference type="AlphaFoldDB" id="A0A4Y3WSM0"/>
<reference evidence="1 2" key="1">
    <citation type="submission" date="2019-06" db="EMBL/GenBank/DDBJ databases">
        <title>Whole genome shotgun sequence of Pseudonocardia hydrocarbonoxydans NBRC 14498.</title>
        <authorList>
            <person name="Hosoyama A."/>
            <person name="Uohara A."/>
            <person name="Ohji S."/>
            <person name="Ichikawa N."/>
        </authorList>
    </citation>
    <scope>NUCLEOTIDE SEQUENCE [LARGE SCALE GENOMIC DNA]</scope>
    <source>
        <strain evidence="1 2">NBRC 14498</strain>
    </source>
</reference>
<evidence type="ECO:0000313" key="1">
    <source>
        <dbReference type="EMBL" id="GEC21867.1"/>
    </source>
</evidence>
<evidence type="ECO:0000313" key="2">
    <source>
        <dbReference type="Proteomes" id="UP000320338"/>
    </source>
</evidence>